<dbReference type="EMBL" id="DSDY01000090">
    <property type="protein sequence ID" value="HDS10513.1"/>
    <property type="molecule type" value="Genomic_DNA"/>
</dbReference>
<dbReference type="AlphaFoldDB" id="A0A7C1IHS9"/>
<proteinExistence type="predicted"/>
<gene>
    <name evidence="1" type="ORF">ENO04_02660</name>
</gene>
<comment type="caution">
    <text evidence="1">The sequence shown here is derived from an EMBL/GenBank/DDBJ whole genome shotgun (WGS) entry which is preliminary data.</text>
</comment>
<accession>A0A7C1IHS9</accession>
<sequence>MPCPLYKDGLCLSPKRSVLAPPEPGSPCQKSQTEFSKCPYYDRSAASNLERLLSLASRKSGIVSSIHLFNKPLKSQCEKFIIIPEQGGYITYCGVLNRYLTIYEAELCEKYYQTCPLRKLLYRS</sequence>
<protein>
    <submittedName>
        <fullName evidence="1">Uncharacterized protein</fullName>
    </submittedName>
</protein>
<evidence type="ECO:0000313" key="1">
    <source>
        <dbReference type="EMBL" id="HDS10513.1"/>
    </source>
</evidence>
<name>A0A7C1IHS9_9CREN</name>
<organism evidence="1">
    <name type="scientific">Fervidicoccus fontis</name>
    <dbReference type="NCBI Taxonomy" id="683846"/>
    <lineage>
        <taxon>Archaea</taxon>
        <taxon>Thermoproteota</taxon>
        <taxon>Thermoprotei</taxon>
        <taxon>Fervidicoccales</taxon>
        <taxon>Fervidicoccaceae</taxon>
        <taxon>Fervidicoccus</taxon>
    </lineage>
</organism>
<reference evidence="1" key="1">
    <citation type="journal article" date="2020" name="mSystems">
        <title>Genome- and Community-Level Interaction Insights into Carbon Utilization and Element Cycling Functions of Hydrothermarchaeota in Hydrothermal Sediment.</title>
        <authorList>
            <person name="Zhou Z."/>
            <person name="Liu Y."/>
            <person name="Xu W."/>
            <person name="Pan J."/>
            <person name="Luo Z.H."/>
            <person name="Li M."/>
        </authorList>
    </citation>
    <scope>NUCLEOTIDE SEQUENCE [LARGE SCALE GENOMIC DNA]</scope>
    <source>
        <strain evidence="1">SpSt-123</strain>
    </source>
</reference>